<dbReference type="RefSeq" id="WP_105017438.1">
    <property type="nucleotide sequence ID" value="NZ_MSCN01000001.1"/>
</dbReference>
<dbReference type="Proteomes" id="UP000238882">
    <property type="component" value="Unassembled WGS sequence"/>
</dbReference>
<reference evidence="1 2" key="1">
    <citation type="submission" date="2016-12" db="EMBL/GenBank/DDBJ databases">
        <title>Trade-off between light-utilization and light-protection in marine flavobacteria.</title>
        <authorList>
            <person name="Kumagai Y."/>
            <person name="Yoshizawa S."/>
            <person name="Kogure K."/>
            <person name="Iwasaki W."/>
        </authorList>
    </citation>
    <scope>NUCLEOTIDE SEQUENCE [LARGE SCALE GENOMIC DNA]</scope>
    <source>
        <strain evidence="1 2">NBRC 108759</strain>
    </source>
</reference>
<keyword evidence="2" id="KW-1185">Reference proteome</keyword>
<organism evidence="1 2">
    <name type="scientific">Polaribacter porphyrae</name>
    <dbReference type="NCBI Taxonomy" id="1137780"/>
    <lineage>
        <taxon>Bacteria</taxon>
        <taxon>Pseudomonadati</taxon>
        <taxon>Bacteroidota</taxon>
        <taxon>Flavobacteriia</taxon>
        <taxon>Flavobacteriales</taxon>
        <taxon>Flavobacteriaceae</taxon>
    </lineage>
</organism>
<proteinExistence type="predicted"/>
<sequence length="64" mass="7776">MKFSDYPAIKLYGELSIKRDVTEKEYRTFQRRIRKRKGLKEVNIYGKIRVWLEKLSLLEGRKSI</sequence>
<dbReference type="AlphaFoldDB" id="A0A2S7WU33"/>
<dbReference type="EMBL" id="MSCN01000001">
    <property type="protein sequence ID" value="PQJ80831.1"/>
    <property type="molecule type" value="Genomic_DNA"/>
</dbReference>
<gene>
    <name evidence="1" type="ORF">BTO18_17360</name>
</gene>
<name>A0A2S7WU33_9FLAO</name>
<accession>A0A2S7WU33</accession>
<evidence type="ECO:0000313" key="2">
    <source>
        <dbReference type="Proteomes" id="UP000238882"/>
    </source>
</evidence>
<evidence type="ECO:0000313" key="1">
    <source>
        <dbReference type="EMBL" id="PQJ80831.1"/>
    </source>
</evidence>
<protein>
    <submittedName>
        <fullName evidence="1">Uncharacterized protein</fullName>
    </submittedName>
</protein>
<comment type="caution">
    <text evidence="1">The sequence shown here is derived from an EMBL/GenBank/DDBJ whole genome shotgun (WGS) entry which is preliminary data.</text>
</comment>